<dbReference type="Gene3D" id="3.30.870.10">
    <property type="entry name" value="Endonuclease Chain A"/>
    <property type="match status" value="2"/>
</dbReference>
<dbReference type="InterPro" id="IPR025202">
    <property type="entry name" value="PLD-like_dom"/>
</dbReference>
<dbReference type="PROSITE" id="PS50035">
    <property type="entry name" value="PLD"/>
    <property type="match status" value="2"/>
</dbReference>
<dbReference type="Pfam" id="PF13091">
    <property type="entry name" value="PLDc_2"/>
    <property type="match status" value="2"/>
</dbReference>
<feature type="domain" description="PLD phosphodiesterase" evidence="2">
    <location>
        <begin position="202"/>
        <end position="229"/>
    </location>
</feature>
<dbReference type="InterPro" id="IPR001736">
    <property type="entry name" value="PLipase_D/transphosphatidylase"/>
</dbReference>
<evidence type="ECO:0000259" key="2">
    <source>
        <dbReference type="PROSITE" id="PS50035"/>
    </source>
</evidence>
<dbReference type="EC" id="2.7.8.-" evidence="3"/>
<evidence type="ECO:0000256" key="1">
    <source>
        <dbReference type="SAM" id="Phobius"/>
    </source>
</evidence>
<dbReference type="GO" id="GO:0008808">
    <property type="term" value="F:cardiolipin synthase activity"/>
    <property type="evidence" value="ECO:0007669"/>
    <property type="project" value="TreeGrafter"/>
</dbReference>
<keyword evidence="1" id="KW-1133">Transmembrane helix</keyword>
<keyword evidence="1" id="KW-0812">Transmembrane</keyword>
<accession>A0A679J4W4</accession>
<keyword evidence="3" id="KW-0808">Transferase</keyword>
<organism evidence="3">
    <name type="scientific">Variovorax paradoxus</name>
    <dbReference type="NCBI Taxonomy" id="34073"/>
    <lineage>
        <taxon>Bacteria</taxon>
        <taxon>Pseudomonadati</taxon>
        <taxon>Pseudomonadota</taxon>
        <taxon>Betaproteobacteria</taxon>
        <taxon>Burkholderiales</taxon>
        <taxon>Comamonadaceae</taxon>
        <taxon>Variovorax</taxon>
    </lineage>
</organism>
<name>A0A679J4W4_VARPD</name>
<dbReference type="PANTHER" id="PTHR21248:SF22">
    <property type="entry name" value="PHOSPHOLIPASE D"/>
    <property type="match status" value="1"/>
</dbReference>
<dbReference type="GO" id="GO:0005886">
    <property type="term" value="C:plasma membrane"/>
    <property type="evidence" value="ECO:0007669"/>
    <property type="project" value="UniProtKB-SubCell"/>
</dbReference>
<keyword evidence="1" id="KW-0472">Membrane</keyword>
<dbReference type="EMBL" id="LR743507">
    <property type="protein sequence ID" value="CAA2103676.1"/>
    <property type="molecule type" value="Genomic_DNA"/>
</dbReference>
<sequence length="462" mass="51342">MPMTGFSRFDWLPTPSQHFLVVTFALLVYVLTTRARREQRAPTTAIAWVMGLVLMPYFILPMYLLFGQRKLRPAGSPRPPRSVPPGHWAADLIESFGLAPPGRCAIRMHADGAGAREALWQVIDGARERIDVCTFIIGNDALGHAVLERLAQRAREGIKVRVLLDGFGALSLPRHHFDRLRAAGGEVAVFRPFFSLRRIGPRNLRNHRKFTIADDSWLWSGGRNLAGEYFTGNEKHPEAWHDLSFDLRGSVAAAAARQFDHDWSSVRSRKARAITCDDVPEGQGSAMAQFLPSGPDQTEDTAHALLIDACFRAEHRILAITPYFVPGDGLRDALRLAARRGVQVTIAMPAVSNHRLADFVRARAMRDLARAGVSFRMLPFMAHAKAVVVDDELAMCGSINLDLRSLLLNHEAAVVFYGATEIEWLAEWIETTASAGEPYRARRPGLMRDLAEGLLLTVAFQL</sequence>
<dbReference type="AlphaFoldDB" id="A0A679J4W4"/>
<feature type="domain" description="PLD phosphodiesterase" evidence="2">
    <location>
        <begin position="378"/>
        <end position="405"/>
    </location>
</feature>
<protein>
    <submittedName>
        <fullName evidence="3">Major cardiolipin synthase ClsA</fullName>
        <ecNumber evidence="3">2.7.8.-</ecNumber>
    </submittedName>
</protein>
<dbReference type="PANTHER" id="PTHR21248">
    <property type="entry name" value="CARDIOLIPIN SYNTHASE"/>
    <property type="match status" value="1"/>
</dbReference>
<reference evidence="3" key="1">
    <citation type="submission" date="2019-12" db="EMBL/GenBank/DDBJ databases">
        <authorList>
            <person name="Cremers G."/>
        </authorList>
    </citation>
    <scope>NUCLEOTIDE SEQUENCE</scope>
    <source>
        <strain evidence="3">Vvax</strain>
    </source>
</reference>
<gene>
    <name evidence="3" type="primary">clsA</name>
    <name evidence="3" type="ORF">VVAX_02380</name>
</gene>
<feature type="transmembrane region" description="Helical" evidence="1">
    <location>
        <begin position="45"/>
        <end position="66"/>
    </location>
</feature>
<dbReference type="SUPFAM" id="SSF56024">
    <property type="entry name" value="Phospholipase D/nuclease"/>
    <property type="match status" value="2"/>
</dbReference>
<dbReference type="GO" id="GO:0032049">
    <property type="term" value="P:cardiolipin biosynthetic process"/>
    <property type="evidence" value="ECO:0007669"/>
    <property type="project" value="UniProtKB-ARBA"/>
</dbReference>
<evidence type="ECO:0000313" key="3">
    <source>
        <dbReference type="EMBL" id="CAA2103676.1"/>
    </source>
</evidence>
<dbReference type="SMART" id="SM00155">
    <property type="entry name" value="PLDc"/>
    <property type="match status" value="2"/>
</dbReference>
<proteinExistence type="predicted"/>